<dbReference type="OMA" id="WELKQSE"/>
<dbReference type="EMBL" id="AGCU01086048">
    <property type="status" value="NOT_ANNOTATED_CDS"/>
    <property type="molecule type" value="Genomic_DNA"/>
</dbReference>
<reference evidence="14" key="1">
    <citation type="submission" date="2011-10" db="EMBL/GenBank/DDBJ databases">
        <authorList>
            <consortium name="Soft-shell Turtle Genome Consortium"/>
        </authorList>
    </citation>
    <scope>NUCLEOTIDE SEQUENCE [LARGE SCALE GENOMIC DNA]</scope>
    <source>
        <strain evidence="14">Daiwa-1</strain>
    </source>
</reference>
<dbReference type="GO" id="GO:0042975">
    <property type="term" value="F:peroxisome proliferator activated receptor binding"/>
    <property type="evidence" value="ECO:0007669"/>
    <property type="project" value="Ensembl"/>
</dbReference>
<feature type="domain" description="HTH HARE-type" evidence="11">
    <location>
        <begin position="1"/>
        <end position="57"/>
    </location>
</feature>
<keyword evidence="14" id="KW-1185">Reference proteome</keyword>
<dbReference type="GeneTree" id="ENSGT00520000055578"/>
<dbReference type="PROSITE" id="PS51913">
    <property type="entry name" value="HTH_HARE"/>
    <property type="match status" value="1"/>
</dbReference>
<dbReference type="EMBL" id="AGCU01086052">
    <property type="status" value="NOT_ANNOTATED_CDS"/>
    <property type="molecule type" value="Genomic_DNA"/>
</dbReference>
<feature type="region of interest" description="Disordered" evidence="10">
    <location>
        <begin position="1113"/>
        <end position="1153"/>
    </location>
</feature>
<evidence type="ECO:0000256" key="4">
    <source>
        <dbReference type="ARBA" id="ARBA00022723"/>
    </source>
</evidence>
<dbReference type="HOGENOM" id="CLU_005155_0_0_1"/>
<feature type="region of interest" description="Disordered" evidence="10">
    <location>
        <begin position="183"/>
        <end position="233"/>
    </location>
</feature>
<feature type="region of interest" description="Disordered" evidence="10">
    <location>
        <begin position="59"/>
        <end position="167"/>
    </location>
</feature>
<accession>K7FZV8</accession>
<feature type="compositionally biased region" description="Basic residues" evidence="10">
    <location>
        <begin position="98"/>
        <end position="109"/>
    </location>
</feature>
<dbReference type="PROSITE" id="PS51916">
    <property type="entry name" value="DEUBAD"/>
    <property type="match status" value="1"/>
</dbReference>
<dbReference type="InterPro" id="IPR026905">
    <property type="entry name" value="ASX-like_PHD"/>
</dbReference>
<dbReference type="EMBL" id="AGCU01086047">
    <property type="status" value="NOT_ANNOTATED_CDS"/>
    <property type="molecule type" value="Genomic_DNA"/>
</dbReference>
<dbReference type="Pfam" id="PF05066">
    <property type="entry name" value="HARE-HTH"/>
    <property type="match status" value="1"/>
</dbReference>
<evidence type="ECO:0000256" key="3">
    <source>
        <dbReference type="ARBA" id="ARBA00022491"/>
    </source>
</evidence>
<feature type="region of interest" description="Disordered" evidence="10">
    <location>
        <begin position="455"/>
        <end position="544"/>
    </location>
</feature>
<feature type="compositionally biased region" description="Basic and acidic residues" evidence="10">
    <location>
        <begin position="516"/>
        <end position="525"/>
    </location>
</feature>
<evidence type="ECO:0000256" key="8">
    <source>
        <dbReference type="ARBA" id="ARBA00023163"/>
    </source>
</evidence>
<organism evidence="13 14">
    <name type="scientific">Pelodiscus sinensis</name>
    <name type="common">Chinese softshell turtle</name>
    <name type="synonym">Trionyx sinensis</name>
    <dbReference type="NCBI Taxonomy" id="13735"/>
    <lineage>
        <taxon>Eukaryota</taxon>
        <taxon>Metazoa</taxon>
        <taxon>Chordata</taxon>
        <taxon>Craniata</taxon>
        <taxon>Vertebrata</taxon>
        <taxon>Euteleostomi</taxon>
        <taxon>Archelosauria</taxon>
        <taxon>Testudinata</taxon>
        <taxon>Testudines</taxon>
        <taxon>Cryptodira</taxon>
        <taxon>Trionychia</taxon>
        <taxon>Trionychidae</taxon>
        <taxon>Pelodiscus</taxon>
    </lineage>
</organism>
<dbReference type="GO" id="GO:0003677">
    <property type="term" value="F:DNA binding"/>
    <property type="evidence" value="ECO:0007669"/>
    <property type="project" value="InterPro"/>
</dbReference>
<dbReference type="Proteomes" id="UP000007267">
    <property type="component" value="Unassembled WGS sequence"/>
</dbReference>
<dbReference type="EMBL" id="AGCU01086045">
    <property type="status" value="NOT_ANNOTATED_CDS"/>
    <property type="molecule type" value="Genomic_DNA"/>
</dbReference>
<feature type="compositionally biased region" description="Gly residues" evidence="10">
    <location>
        <begin position="657"/>
        <end position="674"/>
    </location>
</feature>
<dbReference type="EMBL" id="AGCU01086049">
    <property type="status" value="NOT_ANNOTATED_CDS"/>
    <property type="molecule type" value="Genomic_DNA"/>
</dbReference>
<feature type="compositionally biased region" description="Polar residues" evidence="10">
    <location>
        <begin position="681"/>
        <end position="692"/>
    </location>
</feature>
<keyword evidence="9" id="KW-0539">Nucleus</keyword>
<dbReference type="EMBL" id="AGCU01086050">
    <property type="status" value="NOT_ANNOTATED_CDS"/>
    <property type="molecule type" value="Genomic_DNA"/>
</dbReference>
<comment type="similarity">
    <text evidence="2">Belongs to the Asx family.</text>
</comment>
<keyword evidence="7" id="KW-0805">Transcription regulation</keyword>
<dbReference type="GO" id="GO:0035360">
    <property type="term" value="P:positive regulation of peroxisome proliferator activated receptor signaling pathway"/>
    <property type="evidence" value="ECO:0007669"/>
    <property type="project" value="Ensembl"/>
</dbReference>
<feature type="compositionally biased region" description="Low complexity" evidence="10">
    <location>
        <begin position="145"/>
        <end position="159"/>
    </location>
</feature>
<evidence type="ECO:0000313" key="14">
    <source>
        <dbReference type="Proteomes" id="UP000007267"/>
    </source>
</evidence>
<sequence length="1403" mass="149650">MSHKEILQVIQKEGLKEISGTSPLACLNAMLHTNSRGEEGIFYKVPGRMGVYTLKKDVPDGLKELSGGSEESSDAQSDSQSSESSSSSSSSDGGNSKERKKSRWKRKVPSRLSQACSPQPGCPSPSLPVGKAISPSQKHSKKALKQALKQQQQKQQQQQCRAGMPVSSDQQLLLKTVKAAGDSTPVKPAWEGRQSDGQSSSPQNYTSSSSPSVKTDHSLPSLGKKPFQRSDRLHARQLKRTKCAEIDVETPDSILVNTNLRALINKHTFSVLPADCQQRLLLLLPEVDRQVGADGLMKLSGSALNNEFFTSAAQGWKERLSEGEFTPEMQLRLRQEIEKEKKVELWKERFFESYYGQSSGMSPEESRRLTASSSTADTQAGNPPGEQRNRTLVSKALPRKEEITSVSESKAQAVQVPPPAVKKGEEREFVPPQTGKTVASVNCSALELTDQTLSGVLQGPEESIQEKPRDTSGQKPEEGRQPAASLHRKETTSPSAMAPSKPRSPEPAESAASRATRQETPKEEPAAMEQVDVNAEGLKRKSAGQEVVLVSPEKKPRLTDSCQFQQSFRTQPQPFPAAGDGAQVRRVPPLKIPVSRISPMPFLASQVSPRACFPTSVISPRRTGARTLADIKAKAQLAKALREAAAAARAAPSNGGAIPGPGPGGGGSCPGGGGGEEKSRTATSRTNETGIQGSALELAGAGSRGGPRRPFPHCSETHSQATTQATERASPLSDSRAQLQPTPAVQSRTAISDRGRESVAPAPPALETMNRAQVGPPNLTVSQASRPSAGSSLERQEKAPSALTGPSQISGAPPVRDDTVYVCVSRAGVDKNVTKSALTATEGTSLSIPMSRPLPALSSLAAVTSETQAGVVVASPTSPPSFVSTLSVTPRLTAPLAPMSTGGPLLKTSSSIPANNPLVTQLLQGKDVPMELIMPKPLTKVEMKTVPLAPNESKGAVFSRATSTAGNGSGGEHGDRQSELAMQQLGKLFFPNRQLHHVPKAFPLFSGKDLRGTSIDQCQEALDKASQEQILQTLIQQVQRQNLFSVLQPSQLSLTHSGFQLDNSSTSQKFMLGFMGRRTSKPAMSGHYLLNISTYGRGSESFRRGLSVNTENRLFLNDPSDDPKTECGECEEITGNGSSSDEGDADDESTGDEYGHITVKEEPLVSQVSGHHGREQAPHSVSVSSDCWLPAGKNVKEEAVFSQQTAARPESVHQLPRGRVFDGTTLARDLIQAAQQQVAHAMREKPMHGDPHAYSSSAPLANSALQQPPLLSPSHPPKQYGNTAAQLIGPRYSGTINVSTSPEVSQGSLMTGLSECNQLASSMGNVMSFSVTVTTIPANPAMNPGNHHQTIPVQAFGDDNMEDSPSKCYCRLKAMIMCKGCGAFCHDDCIGPSKLCVSCLVVR</sequence>
<evidence type="ECO:0000256" key="10">
    <source>
        <dbReference type="SAM" id="MobiDB-lite"/>
    </source>
</evidence>
<dbReference type="STRING" id="13735.ENSPSIP00000013568"/>
<keyword evidence="3" id="KW-0678">Repressor</keyword>
<dbReference type="InterPro" id="IPR024811">
    <property type="entry name" value="ASX/ASX-like"/>
</dbReference>
<dbReference type="InterPro" id="IPR028020">
    <property type="entry name" value="ASX_DEUBAD_dom"/>
</dbReference>
<feature type="compositionally biased region" description="Polar residues" evidence="10">
    <location>
        <begin position="369"/>
        <end position="381"/>
    </location>
</feature>
<reference evidence="13" key="3">
    <citation type="submission" date="2025-08" db="UniProtKB">
        <authorList>
            <consortium name="Ensembl"/>
        </authorList>
    </citation>
    <scope>IDENTIFICATION</scope>
</reference>
<dbReference type="InterPro" id="IPR044867">
    <property type="entry name" value="DEUBAD_dom"/>
</dbReference>
<dbReference type="Ensembl" id="ENSPSIT00000013632.1">
    <property type="protein sequence ID" value="ENSPSIP00000013568.1"/>
    <property type="gene ID" value="ENSPSIG00000012140.1"/>
</dbReference>
<feature type="region of interest" description="Disordered" evidence="10">
    <location>
        <begin position="952"/>
        <end position="976"/>
    </location>
</feature>
<keyword evidence="5" id="KW-0863">Zinc-finger</keyword>
<dbReference type="GO" id="GO:0008270">
    <property type="term" value="F:zinc ion binding"/>
    <property type="evidence" value="ECO:0007669"/>
    <property type="project" value="UniProtKB-KW"/>
</dbReference>
<keyword evidence="4" id="KW-0479">Metal-binding</keyword>
<evidence type="ECO:0000256" key="2">
    <source>
        <dbReference type="ARBA" id="ARBA00006391"/>
    </source>
</evidence>
<evidence type="ECO:0000256" key="6">
    <source>
        <dbReference type="ARBA" id="ARBA00022833"/>
    </source>
</evidence>
<name>K7FZV8_PELSI</name>
<dbReference type="GO" id="GO:0035517">
    <property type="term" value="C:PR-DUB complex"/>
    <property type="evidence" value="ECO:0007669"/>
    <property type="project" value="TreeGrafter"/>
</dbReference>
<evidence type="ECO:0000256" key="9">
    <source>
        <dbReference type="ARBA" id="ARBA00023242"/>
    </source>
</evidence>
<dbReference type="EMBL" id="AGCU01086044">
    <property type="status" value="NOT_ANNOTATED_CDS"/>
    <property type="molecule type" value="Genomic_DNA"/>
</dbReference>
<feature type="compositionally biased region" description="Polar residues" evidence="10">
    <location>
        <begin position="779"/>
        <end position="793"/>
    </location>
</feature>
<dbReference type="PANTHER" id="PTHR13578">
    <property type="entry name" value="ADDITIONAL SEX COMBS LIKE PROTEIN ASXL"/>
    <property type="match status" value="1"/>
</dbReference>
<dbReference type="GO" id="GO:0009887">
    <property type="term" value="P:animal organ morphogenesis"/>
    <property type="evidence" value="ECO:0007669"/>
    <property type="project" value="TreeGrafter"/>
</dbReference>
<dbReference type="EMBL" id="AGCU01086051">
    <property type="status" value="NOT_ANNOTATED_CDS"/>
    <property type="molecule type" value="Genomic_DNA"/>
</dbReference>
<feature type="region of interest" description="Disordered" evidence="10">
    <location>
        <begin position="356"/>
        <end position="435"/>
    </location>
</feature>
<keyword evidence="6" id="KW-0862">Zinc</keyword>
<feature type="compositionally biased region" description="Polar residues" evidence="10">
    <location>
        <begin position="717"/>
        <end position="750"/>
    </location>
</feature>
<dbReference type="EMBL" id="AGCU01086046">
    <property type="status" value="NOT_ANNOTATED_CDS"/>
    <property type="molecule type" value="Genomic_DNA"/>
</dbReference>
<dbReference type="eggNOG" id="ENOG502QWPH">
    <property type="taxonomic scope" value="Eukaryota"/>
</dbReference>
<evidence type="ECO:0000256" key="5">
    <source>
        <dbReference type="ARBA" id="ARBA00022771"/>
    </source>
</evidence>
<dbReference type="EMBL" id="AGCU01086053">
    <property type="status" value="NOT_ANNOTATED_CDS"/>
    <property type="molecule type" value="Genomic_DNA"/>
</dbReference>
<reference evidence="14" key="2">
    <citation type="journal article" date="2013" name="Nat. Genet.">
        <title>The draft genomes of soft-shell turtle and green sea turtle yield insights into the development and evolution of the turtle-specific body plan.</title>
        <authorList>
            <person name="Wang Z."/>
            <person name="Pascual-Anaya J."/>
            <person name="Zadissa A."/>
            <person name="Li W."/>
            <person name="Niimura Y."/>
            <person name="Huang Z."/>
            <person name="Li C."/>
            <person name="White S."/>
            <person name="Xiong Z."/>
            <person name="Fang D."/>
            <person name="Wang B."/>
            <person name="Ming Y."/>
            <person name="Chen Y."/>
            <person name="Zheng Y."/>
            <person name="Kuraku S."/>
            <person name="Pignatelli M."/>
            <person name="Herrero J."/>
            <person name="Beal K."/>
            <person name="Nozawa M."/>
            <person name="Li Q."/>
            <person name="Wang J."/>
            <person name="Zhang H."/>
            <person name="Yu L."/>
            <person name="Shigenobu S."/>
            <person name="Wang J."/>
            <person name="Liu J."/>
            <person name="Flicek P."/>
            <person name="Searle S."/>
            <person name="Wang J."/>
            <person name="Kuratani S."/>
            <person name="Yin Y."/>
            <person name="Aken B."/>
            <person name="Zhang G."/>
            <person name="Irie N."/>
        </authorList>
    </citation>
    <scope>NUCLEOTIDE SEQUENCE [LARGE SCALE GENOMIC DNA]</scope>
    <source>
        <strain evidence="14">Daiwa-1</strain>
    </source>
</reference>
<protein>
    <submittedName>
        <fullName evidence="13">ASXL transcriptional regulator 2</fullName>
    </submittedName>
</protein>
<comment type="subcellular location">
    <subcellularLocation>
        <location evidence="1">Nucleus</location>
    </subcellularLocation>
</comment>
<dbReference type="Pfam" id="PF13922">
    <property type="entry name" value="PHD_3"/>
    <property type="match status" value="1"/>
</dbReference>
<feature type="compositionally biased region" description="Low complexity" evidence="10">
    <location>
        <begin position="198"/>
        <end position="212"/>
    </location>
</feature>
<dbReference type="Pfam" id="PF13919">
    <property type="entry name" value="ASXH"/>
    <property type="match status" value="1"/>
</dbReference>
<dbReference type="PANTHER" id="PTHR13578:SF11">
    <property type="entry name" value="POLYCOMB GROUP PROTEIN ASXL2-RELATED"/>
    <property type="match status" value="1"/>
</dbReference>
<feature type="compositionally biased region" description="Low complexity" evidence="10">
    <location>
        <begin position="64"/>
        <end position="93"/>
    </location>
</feature>
<dbReference type="GO" id="GO:0003682">
    <property type="term" value="F:chromatin binding"/>
    <property type="evidence" value="ECO:0007669"/>
    <property type="project" value="TreeGrafter"/>
</dbReference>
<dbReference type="GO" id="GO:0045600">
    <property type="term" value="P:positive regulation of fat cell differentiation"/>
    <property type="evidence" value="ECO:0007669"/>
    <property type="project" value="Ensembl"/>
</dbReference>
<feature type="compositionally biased region" description="Acidic residues" evidence="10">
    <location>
        <begin position="1141"/>
        <end position="1151"/>
    </location>
</feature>
<gene>
    <name evidence="13" type="primary">ASXL2</name>
</gene>
<dbReference type="InterPro" id="IPR007759">
    <property type="entry name" value="Asxl_HARE-HTH"/>
</dbReference>
<evidence type="ECO:0000259" key="11">
    <source>
        <dbReference type="PROSITE" id="PS51913"/>
    </source>
</evidence>
<keyword evidence="8" id="KW-0804">Transcription</keyword>
<evidence type="ECO:0000256" key="7">
    <source>
        <dbReference type="ARBA" id="ARBA00023015"/>
    </source>
</evidence>
<feature type="region of interest" description="Disordered" evidence="10">
    <location>
        <begin position="651"/>
        <end position="815"/>
    </location>
</feature>
<feature type="compositionally biased region" description="Basic and acidic residues" evidence="10">
    <location>
        <begin position="464"/>
        <end position="480"/>
    </location>
</feature>
<evidence type="ECO:0000313" key="13">
    <source>
        <dbReference type="Ensembl" id="ENSPSIP00000013568.1"/>
    </source>
</evidence>
<proteinExistence type="inferred from homology"/>
<evidence type="ECO:0000256" key="1">
    <source>
        <dbReference type="ARBA" id="ARBA00004123"/>
    </source>
</evidence>
<feature type="domain" description="DEUBAD" evidence="12">
    <location>
        <begin position="251"/>
        <end position="360"/>
    </location>
</feature>
<reference evidence="13" key="4">
    <citation type="submission" date="2025-09" db="UniProtKB">
        <authorList>
            <consortium name="Ensembl"/>
        </authorList>
    </citation>
    <scope>IDENTIFICATION</scope>
</reference>
<dbReference type="GO" id="GO:0045944">
    <property type="term" value="P:positive regulation of transcription by RNA polymerase II"/>
    <property type="evidence" value="ECO:0007669"/>
    <property type="project" value="Ensembl"/>
</dbReference>
<evidence type="ECO:0000259" key="12">
    <source>
        <dbReference type="PROSITE" id="PS51916"/>
    </source>
</evidence>
<dbReference type="GO" id="GO:0005654">
    <property type="term" value="C:nucleoplasm"/>
    <property type="evidence" value="ECO:0007669"/>
    <property type="project" value="Ensembl"/>
</dbReference>